<dbReference type="AlphaFoldDB" id="A0A1S6HQK1"/>
<dbReference type="GO" id="GO:0005886">
    <property type="term" value="C:plasma membrane"/>
    <property type="evidence" value="ECO:0007669"/>
    <property type="project" value="UniProtKB-SubCell"/>
</dbReference>
<accession>A0A1S6HQK1</accession>
<evidence type="ECO:0000256" key="4">
    <source>
        <dbReference type="ARBA" id="ARBA00022989"/>
    </source>
</evidence>
<dbReference type="Proteomes" id="UP000189545">
    <property type="component" value="Chromosome"/>
</dbReference>
<evidence type="ECO:0000256" key="6">
    <source>
        <dbReference type="SAM" id="MobiDB-lite"/>
    </source>
</evidence>
<protein>
    <submittedName>
        <fullName evidence="8">Putative effector of murein hydrolase LrgA</fullName>
    </submittedName>
</protein>
<keyword evidence="3 7" id="KW-0812">Transmembrane</keyword>
<feature type="transmembrane region" description="Helical" evidence="7">
    <location>
        <begin position="63"/>
        <end position="81"/>
    </location>
</feature>
<evidence type="ECO:0000256" key="3">
    <source>
        <dbReference type="ARBA" id="ARBA00022692"/>
    </source>
</evidence>
<gene>
    <name evidence="8" type="ORF">Sps_02616</name>
</gene>
<proteinExistence type="predicted"/>
<dbReference type="PANTHER" id="PTHR33931">
    <property type="entry name" value="HOLIN-LIKE PROTEIN CIDA-RELATED"/>
    <property type="match status" value="1"/>
</dbReference>
<feature type="region of interest" description="Disordered" evidence="6">
    <location>
        <begin position="1"/>
        <end position="20"/>
    </location>
</feature>
<dbReference type="PANTHER" id="PTHR33931:SF2">
    <property type="entry name" value="HOLIN-LIKE PROTEIN CIDA"/>
    <property type="match status" value="1"/>
</dbReference>
<dbReference type="InterPro" id="IPR005538">
    <property type="entry name" value="LrgA/CidA"/>
</dbReference>
<dbReference type="OrthoDB" id="194658at2"/>
<name>A0A1S6HQK1_9GAMM</name>
<keyword evidence="4 7" id="KW-1133">Transmembrane helix</keyword>
<comment type="subcellular location">
    <subcellularLocation>
        <location evidence="1">Cell membrane</location>
        <topology evidence="1">Multi-pass membrane protein</topology>
    </subcellularLocation>
</comment>
<dbReference type="GO" id="GO:0016787">
    <property type="term" value="F:hydrolase activity"/>
    <property type="evidence" value="ECO:0007669"/>
    <property type="project" value="UniProtKB-KW"/>
</dbReference>
<dbReference type="STRING" id="225848.Sps_02616"/>
<evidence type="ECO:0000256" key="2">
    <source>
        <dbReference type="ARBA" id="ARBA00022475"/>
    </source>
</evidence>
<dbReference type="KEGG" id="spsw:Sps_02616"/>
<feature type="transmembrane region" description="Helical" evidence="7">
    <location>
        <begin position="36"/>
        <end position="57"/>
    </location>
</feature>
<keyword evidence="8" id="KW-0378">Hydrolase</keyword>
<evidence type="ECO:0000313" key="9">
    <source>
        <dbReference type="Proteomes" id="UP000189545"/>
    </source>
</evidence>
<reference evidence="8 9" key="1">
    <citation type="submission" date="2016-03" db="EMBL/GenBank/DDBJ databases">
        <title>Complete genome sequence of Shewanella psychrophila WP2, a deep sea bacterium isolated from west Pacific sediment.</title>
        <authorList>
            <person name="Xu G."/>
            <person name="Jian H."/>
        </authorList>
    </citation>
    <scope>NUCLEOTIDE SEQUENCE [LARGE SCALE GENOMIC DNA]</scope>
    <source>
        <strain evidence="8 9">WP2</strain>
    </source>
</reference>
<evidence type="ECO:0000256" key="7">
    <source>
        <dbReference type="SAM" id="Phobius"/>
    </source>
</evidence>
<evidence type="ECO:0000313" key="8">
    <source>
        <dbReference type="EMBL" id="AQS37768.1"/>
    </source>
</evidence>
<keyword evidence="2" id="KW-1003">Cell membrane</keyword>
<evidence type="ECO:0000256" key="1">
    <source>
        <dbReference type="ARBA" id="ARBA00004651"/>
    </source>
</evidence>
<feature type="transmembrane region" description="Helical" evidence="7">
    <location>
        <begin position="126"/>
        <end position="148"/>
    </location>
</feature>
<organism evidence="8 9">
    <name type="scientific">Shewanella psychrophila</name>
    <dbReference type="NCBI Taxonomy" id="225848"/>
    <lineage>
        <taxon>Bacteria</taxon>
        <taxon>Pseudomonadati</taxon>
        <taxon>Pseudomonadota</taxon>
        <taxon>Gammaproteobacteria</taxon>
        <taxon>Alteromonadales</taxon>
        <taxon>Shewanellaceae</taxon>
        <taxon>Shewanella</taxon>
    </lineage>
</organism>
<dbReference type="EMBL" id="CP014782">
    <property type="protein sequence ID" value="AQS37768.1"/>
    <property type="molecule type" value="Genomic_DNA"/>
</dbReference>
<feature type="transmembrane region" description="Helical" evidence="7">
    <location>
        <begin position="93"/>
        <end position="114"/>
    </location>
</feature>
<dbReference type="Pfam" id="PF03788">
    <property type="entry name" value="LrgA"/>
    <property type="match status" value="1"/>
</dbReference>
<sequence>MPASCASNESDTDPSFTSESSAKVSLGTKSNGKLRVMLQTLAQVSLFSLLAIICVQAEQYFNLPIPGSVIGLAIVLLLLLTKTIPERGVSLGSAWLIGELLLFFIPPVVSVIKYQSLFEHYGARLIVMLVLGTVFVLVGTGFVVDRVFRFERRMNRQRAQASLAPSMEG</sequence>
<keyword evidence="5 7" id="KW-0472">Membrane</keyword>
<evidence type="ECO:0000256" key="5">
    <source>
        <dbReference type="ARBA" id="ARBA00023136"/>
    </source>
</evidence>
<keyword evidence="9" id="KW-1185">Reference proteome</keyword>